<feature type="region of interest" description="Disordered" evidence="5">
    <location>
        <begin position="53"/>
        <end position="183"/>
    </location>
</feature>
<accession>A0AAJ0HIG2</accession>
<feature type="region of interest" description="Disordered" evidence="5">
    <location>
        <begin position="204"/>
        <end position="339"/>
    </location>
</feature>
<feature type="compositionally biased region" description="Low complexity" evidence="5">
    <location>
        <begin position="216"/>
        <end position="225"/>
    </location>
</feature>
<evidence type="ECO:0000256" key="3">
    <source>
        <dbReference type="ARBA" id="ARBA00023163"/>
    </source>
</evidence>
<comment type="caution">
    <text evidence="7">The sequence shown here is derived from an EMBL/GenBank/DDBJ whole genome shotgun (WGS) entry which is preliminary data.</text>
</comment>
<evidence type="ECO:0000256" key="2">
    <source>
        <dbReference type="ARBA" id="ARBA00010427"/>
    </source>
</evidence>
<dbReference type="AlphaFoldDB" id="A0AAJ0HIG2"/>
<dbReference type="PANTHER" id="PTHR12466">
    <property type="entry name" value="CDC73 DOMAIN PROTEIN"/>
    <property type="match status" value="1"/>
</dbReference>
<feature type="compositionally biased region" description="Basic and acidic residues" evidence="5">
    <location>
        <begin position="254"/>
        <end position="264"/>
    </location>
</feature>
<organism evidence="7 8">
    <name type="scientific">Lasiosphaeria hispida</name>
    <dbReference type="NCBI Taxonomy" id="260671"/>
    <lineage>
        <taxon>Eukaryota</taxon>
        <taxon>Fungi</taxon>
        <taxon>Dikarya</taxon>
        <taxon>Ascomycota</taxon>
        <taxon>Pezizomycotina</taxon>
        <taxon>Sordariomycetes</taxon>
        <taxon>Sordariomycetidae</taxon>
        <taxon>Sordariales</taxon>
        <taxon>Lasiosphaeriaceae</taxon>
        <taxon>Lasiosphaeria</taxon>
    </lineage>
</organism>
<evidence type="ECO:0000313" key="7">
    <source>
        <dbReference type="EMBL" id="KAK3353055.1"/>
    </source>
</evidence>
<feature type="compositionally biased region" description="Gly residues" evidence="5">
    <location>
        <begin position="306"/>
        <end position="321"/>
    </location>
</feature>
<dbReference type="EMBL" id="JAUIQD010000004">
    <property type="protein sequence ID" value="KAK3353055.1"/>
    <property type="molecule type" value="Genomic_DNA"/>
</dbReference>
<dbReference type="Pfam" id="PF05179">
    <property type="entry name" value="CDC73_C"/>
    <property type="match status" value="1"/>
</dbReference>
<gene>
    <name evidence="7" type="ORF">B0T25DRAFT_456636</name>
</gene>
<feature type="compositionally biased region" description="Polar residues" evidence="5">
    <location>
        <begin position="93"/>
        <end position="103"/>
    </location>
</feature>
<dbReference type="InterPro" id="IPR031336">
    <property type="entry name" value="CDC73_C"/>
</dbReference>
<evidence type="ECO:0000256" key="1">
    <source>
        <dbReference type="ARBA" id="ARBA00004123"/>
    </source>
</evidence>
<dbReference type="GO" id="GO:0016593">
    <property type="term" value="C:Cdc73/Paf1 complex"/>
    <property type="evidence" value="ECO:0007669"/>
    <property type="project" value="InterPro"/>
</dbReference>
<comment type="similarity">
    <text evidence="2">Belongs to the CDC73 family.</text>
</comment>
<dbReference type="GO" id="GO:0006368">
    <property type="term" value="P:transcription elongation by RNA polymerase II"/>
    <property type="evidence" value="ECO:0007669"/>
    <property type="project" value="InterPro"/>
</dbReference>
<name>A0AAJ0HIG2_9PEZI</name>
<evidence type="ECO:0000256" key="4">
    <source>
        <dbReference type="ARBA" id="ARBA00023242"/>
    </source>
</evidence>
<feature type="compositionally biased region" description="Basic and acidic residues" evidence="5">
    <location>
        <begin position="140"/>
        <end position="149"/>
    </location>
</feature>
<dbReference type="GO" id="GO:0032968">
    <property type="term" value="P:positive regulation of transcription elongation by RNA polymerase II"/>
    <property type="evidence" value="ECO:0007669"/>
    <property type="project" value="TreeGrafter"/>
</dbReference>
<keyword evidence="8" id="KW-1185">Reference proteome</keyword>
<reference evidence="7" key="1">
    <citation type="journal article" date="2023" name="Mol. Phylogenet. Evol.">
        <title>Genome-scale phylogeny and comparative genomics of the fungal order Sordariales.</title>
        <authorList>
            <person name="Hensen N."/>
            <person name="Bonometti L."/>
            <person name="Westerberg I."/>
            <person name="Brannstrom I.O."/>
            <person name="Guillou S."/>
            <person name="Cros-Aarteil S."/>
            <person name="Calhoun S."/>
            <person name="Haridas S."/>
            <person name="Kuo A."/>
            <person name="Mondo S."/>
            <person name="Pangilinan J."/>
            <person name="Riley R."/>
            <person name="LaButti K."/>
            <person name="Andreopoulos B."/>
            <person name="Lipzen A."/>
            <person name="Chen C."/>
            <person name="Yan M."/>
            <person name="Daum C."/>
            <person name="Ng V."/>
            <person name="Clum A."/>
            <person name="Steindorff A."/>
            <person name="Ohm R.A."/>
            <person name="Martin F."/>
            <person name="Silar P."/>
            <person name="Natvig D.O."/>
            <person name="Lalanne C."/>
            <person name="Gautier V."/>
            <person name="Ament-Velasquez S.L."/>
            <person name="Kruys A."/>
            <person name="Hutchinson M.I."/>
            <person name="Powell A.J."/>
            <person name="Barry K."/>
            <person name="Miller A.N."/>
            <person name="Grigoriev I.V."/>
            <person name="Debuchy R."/>
            <person name="Gladieux P."/>
            <person name="Hiltunen Thoren M."/>
            <person name="Johannesson H."/>
        </authorList>
    </citation>
    <scope>NUCLEOTIDE SEQUENCE</scope>
    <source>
        <strain evidence="7">CBS 955.72</strain>
    </source>
</reference>
<feature type="compositionally biased region" description="Basic residues" evidence="5">
    <location>
        <begin position="204"/>
        <end position="213"/>
    </location>
</feature>
<reference evidence="7" key="2">
    <citation type="submission" date="2023-06" db="EMBL/GenBank/DDBJ databases">
        <authorList>
            <consortium name="Lawrence Berkeley National Laboratory"/>
            <person name="Haridas S."/>
            <person name="Hensen N."/>
            <person name="Bonometti L."/>
            <person name="Westerberg I."/>
            <person name="Brannstrom I.O."/>
            <person name="Guillou S."/>
            <person name="Cros-Aarteil S."/>
            <person name="Calhoun S."/>
            <person name="Kuo A."/>
            <person name="Mondo S."/>
            <person name="Pangilinan J."/>
            <person name="Riley R."/>
            <person name="Labutti K."/>
            <person name="Andreopoulos B."/>
            <person name="Lipzen A."/>
            <person name="Chen C."/>
            <person name="Yanf M."/>
            <person name="Daum C."/>
            <person name="Ng V."/>
            <person name="Clum A."/>
            <person name="Steindorff A."/>
            <person name="Ohm R."/>
            <person name="Martin F."/>
            <person name="Silar P."/>
            <person name="Natvig D."/>
            <person name="Lalanne C."/>
            <person name="Gautier V."/>
            <person name="Ament-Velasquez S.L."/>
            <person name="Kruys A."/>
            <person name="Hutchinson M.I."/>
            <person name="Powell A.J."/>
            <person name="Barry K."/>
            <person name="Miller A.N."/>
            <person name="Grigoriev I.V."/>
            <person name="Debuchy R."/>
            <person name="Gladieux P."/>
            <person name="Thoren M.H."/>
            <person name="Johannesson H."/>
        </authorList>
    </citation>
    <scope>NUCLEOTIDE SEQUENCE</scope>
    <source>
        <strain evidence="7">CBS 955.72</strain>
    </source>
</reference>
<keyword evidence="3" id="KW-0804">Transcription</keyword>
<dbReference type="InterPro" id="IPR007852">
    <property type="entry name" value="Cdc73/Parafibromin"/>
</dbReference>
<feature type="region of interest" description="Disordered" evidence="5">
    <location>
        <begin position="1"/>
        <end position="36"/>
    </location>
</feature>
<dbReference type="Gene3D" id="3.40.50.11990">
    <property type="entry name" value="RNA polymerase II accessory factor, Cdc73 C-terminal domain"/>
    <property type="match status" value="1"/>
</dbReference>
<dbReference type="GO" id="GO:0000993">
    <property type="term" value="F:RNA polymerase II complex binding"/>
    <property type="evidence" value="ECO:0007669"/>
    <property type="project" value="TreeGrafter"/>
</dbReference>
<evidence type="ECO:0000256" key="5">
    <source>
        <dbReference type="SAM" id="MobiDB-lite"/>
    </source>
</evidence>
<proteinExistence type="inferred from homology"/>
<feature type="domain" description="Cell division control protein 73 C-terminal" evidence="6">
    <location>
        <begin position="649"/>
        <end position="810"/>
    </location>
</feature>
<comment type="subcellular location">
    <subcellularLocation>
        <location evidence="1">Nucleus</location>
    </subcellularLocation>
</comment>
<dbReference type="PANTHER" id="PTHR12466:SF8">
    <property type="entry name" value="PARAFIBROMIN"/>
    <property type="match status" value="1"/>
</dbReference>
<keyword evidence="4" id="KW-0539">Nucleus</keyword>
<dbReference type="FunFam" id="3.40.50.11990:FF:000003">
    <property type="entry name" value="Pol II transcription elongation factor subunit Cdc73"/>
    <property type="match status" value="1"/>
</dbReference>
<sequence length="826" mass="90233">MDGLTSQAPSSGVSVSSRSNHPPISIYGVDPPRPPKEGYEWVWFPDGYWAEREIRQVESPTSKTLDLKRWKRRRRSAKSQSGGGGSSQEGDQPQTISPKTILSGQWEGRPSIPQPPQSPYLTEEAHVQSLQNPPPLSPDQDEREREWLTPKHRAASIPAMLLSSDTTPTKPITSASSESHHQFPTTLWKGLGVSRAPKGRRIRFTRRSWHHHKEPIASAPIPAEATGKPRGEATSMGALLGMSGLEATRVHTPPLKEDTADGKPRGLFFDVSGPNDQHGSSESTSSTRGTRSSQQQHRKDKASSSKGGGSSKGGSSTGGGSSEPKKSREWWDTPSKASTTAAAQAAARRNSPMRKAALFEFDLPEHLPNSPMCPANVKNKSEGKGICVYHGRRKSAHRSYSTGDSPGFSSQVGGRDAHFATKMATPEVDPLLLLRQSIASGSAIIATTSADTSTPTAEVPLFQATHLHFTHPTRVAVPIDAPTRFVSNERPVDLRSIYFAWLNREVAIPEYNALATKLNGELAGAAEVHKFAFVERLDLITWLEGASEESDHIKPLTGEKDGATAGAAAVTATSKTVLVSASARAGRGTLDPRLAQIYNGERKMGDRNTALRGTKPVAAAPFMSRKPAPTTNSIIKNPSLALNQKPQRRPDPIILLSPSASSLLRMSNVKAFLEGGRYTPADHNSTASMLQVQRKMKDIDPAHAMRFIVVEGPEQFKPEYWNRVVAVFTTGQAWQFKNYRWSNPSDLFKHVMGVYLGWRGEQPPDAVRSFGHRVVACSVEKWRDPGVPGAEASRWRDREVVEQIWKAIEANMRAKGWRKDAAPTSI</sequence>
<feature type="compositionally biased region" description="Low complexity" evidence="5">
    <location>
        <begin position="10"/>
        <end position="19"/>
    </location>
</feature>
<evidence type="ECO:0000259" key="6">
    <source>
        <dbReference type="Pfam" id="PF05179"/>
    </source>
</evidence>
<feature type="compositionally biased region" description="Polar residues" evidence="5">
    <location>
        <begin position="163"/>
        <end position="183"/>
    </location>
</feature>
<feature type="compositionally biased region" description="Low complexity" evidence="5">
    <location>
        <begin position="277"/>
        <end position="295"/>
    </location>
</feature>
<protein>
    <submittedName>
        <fullName evidence="7">RNA pol II accessory factor, Cdc73 family-domain-containing protein</fullName>
    </submittedName>
</protein>
<dbReference type="Proteomes" id="UP001275084">
    <property type="component" value="Unassembled WGS sequence"/>
</dbReference>
<evidence type="ECO:0000313" key="8">
    <source>
        <dbReference type="Proteomes" id="UP001275084"/>
    </source>
</evidence>
<dbReference type="InterPro" id="IPR038103">
    <property type="entry name" value="CDC73_C_sf"/>
</dbReference>